<dbReference type="EC" id="1.1.1.25" evidence="5"/>
<dbReference type="PANTHER" id="PTHR21089">
    <property type="entry name" value="SHIKIMATE DEHYDROGENASE"/>
    <property type="match status" value="1"/>
</dbReference>
<evidence type="ECO:0000313" key="5">
    <source>
        <dbReference type="EMBL" id="QCK87909.1"/>
    </source>
</evidence>
<dbReference type="InterPro" id="IPR013708">
    <property type="entry name" value="Shikimate_DH-bd_N"/>
</dbReference>
<evidence type="ECO:0000256" key="3">
    <source>
        <dbReference type="ARBA" id="ARBA00023141"/>
    </source>
</evidence>
<comment type="pathway">
    <text evidence="1">Metabolic intermediate biosynthesis; chorismate biosynthesis; chorismate from D-erythrose 4-phosphate and phosphoenolpyruvate: step 4/7.</text>
</comment>
<protein>
    <submittedName>
        <fullName evidence="5">Shikimate dehydrogenase</fullName>
        <ecNumber evidence="5">1.1.1.25</ecNumber>
    </submittedName>
</protein>
<dbReference type="GO" id="GO:0050661">
    <property type="term" value="F:NADP binding"/>
    <property type="evidence" value="ECO:0007669"/>
    <property type="project" value="TreeGrafter"/>
</dbReference>
<dbReference type="InterPro" id="IPR036291">
    <property type="entry name" value="NAD(P)-bd_dom_sf"/>
</dbReference>
<name>A0A4D7QQX9_9HYPH</name>
<dbReference type="OrthoDB" id="9792692at2"/>
<dbReference type="RefSeq" id="WP_137101237.1">
    <property type="nucleotide sequence ID" value="NZ_CP039865.1"/>
</dbReference>
<reference evidence="5 6" key="1">
    <citation type="submission" date="2019-04" db="EMBL/GenBank/DDBJ databases">
        <title>Phreatobacter aquaticus sp. nov.</title>
        <authorList>
            <person name="Choi A."/>
            <person name="Baek K."/>
        </authorList>
    </citation>
    <scope>NUCLEOTIDE SEQUENCE [LARGE SCALE GENOMIC DNA]</scope>
    <source>
        <strain evidence="5 6">NMCR1094</strain>
    </source>
</reference>
<keyword evidence="3" id="KW-0028">Amino-acid biosynthesis</keyword>
<dbReference type="GO" id="GO:0019632">
    <property type="term" value="P:shikimate metabolic process"/>
    <property type="evidence" value="ECO:0007669"/>
    <property type="project" value="TreeGrafter"/>
</dbReference>
<dbReference type="GO" id="GO:0009073">
    <property type="term" value="P:aromatic amino acid family biosynthetic process"/>
    <property type="evidence" value="ECO:0007669"/>
    <property type="project" value="UniProtKB-KW"/>
</dbReference>
<dbReference type="Gene3D" id="3.40.50.10860">
    <property type="entry name" value="Leucine Dehydrogenase, chain A, domain 1"/>
    <property type="match status" value="1"/>
</dbReference>
<evidence type="ECO:0000259" key="4">
    <source>
        <dbReference type="Pfam" id="PF08501"/>
    </source>
</evidence>
<feature type="domain" description="Shikimate dehydrogenase substrate binding N-terminal" evidence="4">
    <location>
        <begin position="8"/>
        <end position="92"/>
    </location>
</feature>
<dbReference type="KEGG" id="paqt:E8L99_20195"/>
<keyword evidence="2 5" id="KW-0560">Oxidoreductase</keyword>
<proteinExistence type="predicted"/>
<dbReference type="PANTHER" id="PTHR21089:SF1">
    <property type="entry name" value="BIFUNCTIONAL 3-DEHYDROQUINATE DEHYDRATASE_SHIKIMATE DEHYDROGENASE, CHLOROPLASTIC"/>
    <property type="match status" value="1"/>
</dbReference>
<dbReference type="GO" id="GO:0005829">
    <property type="term" value="C:cytosol"/>
    <property type="evidence" value="ECO:0007669"/>
    <property type="project" value="TreeGrafter"/>
</dbReference>
<evidence type="ECO:0000313" key="6">
    <source>
        <dbReference type="Proteomes" id="UP000298588"/>
    </source>
</evidence>
<dbReference type="EMBL" id="CP039865">
    <property type="protein sequence ID" value="QCK87909.1"/>
    <property type="molecule type" value="Genomic_DNA"/>
</dbReference>
<dbReference type="Proteomes" id="UP000298588">
    <property type="component" value="Chromosome"/>
</dbReference>
<evidence type="ECO:0000256" key="1">
    <source>
        <dbReference type="ARBA" id="ARBA00004871"/>
    </source>
</evidence>
<sequence length="286" mass="30078">MRDVRLGLIGDKIARSRSPDLHRLAGQLCGLNVTYDRLIPPERGQSFDQVFDHCRDTGYRGVNVTYPYKETVVRRLGTLPPALQQLGACNTVVFGEGLPTGANTDSTGFARGFRTRFPGAQPGIVAMAGTGGVGKAIAFALASLGASELRLCDPDSDKAQGLAQALKPLSDTMRIVIAPDMQSASEGADGLVNATPLGMDGVGGNAVPTSALAGRHWAFDAVYTPEETAFLIEARASGLAIMSGFELFLFQGIDAFAIFTGEQIDAEALRAELARAADTAELSQAS</sequence>
<evidence type="ECO:0000256" key="2">
    <source>
        <dbReference type="ARBA" id="ARBA00023002"/>
    </source>
</evidence>
<keyword evidence="3" id="KW-0057">Aromatic amino acid biosynthesis</keyword>
<dbReference type="SUPFAM" id="SSF53223">
    <property type="entry name" value="Aminoacid dehydrogenase-like, N-terminal domain"/>
    <property type="match status" value="1"/>
</dbReference>
<dbReference type="Gene3D" id="3.40.50.720">
    <property type="entry name" value="NAD(P)-binding Rossmann-like Domain"/>
    <property type="match status" value="1"/>
</dbReference>
<dbReference type="InterPro" id="IPR022893">
    <property type="entry name" value="Shikimate_DH_fam"/>
</dbReference>
<keyword evidence="6" id="KW-1185">Reference proteome</keyword>
<dbReference type="GO" id="GO:0009423">
    <property type="term" value="P:chorismate biosynthetic process"/>
    <property type="evidence" value="ECO:0007669"/>
    <property type="project" value="TreeGrafter"/>
</dbReference>
<dbReference type="InterPro" id="IPR046346">
    <property type="entry name" value="Aminoacid_DH-like_N_sf"/>
</dbReference>
<accession>A0A4D7QQX9</accession>
<dbReference type="CDD" id="cd01065">
    <property type="entry name" value="NAD_bind_Shikimate_DH"/>
    <property type="match status" value="1"/>
</dbReference>
<dbReference type="SUPFAM" id="SSF51735">
    <property type="entry name" value="NAD(P)-binding Rossmann-fold domains"/>
    <property type="match status" value="1"/>
</dbReference>
<dbReference type="Pfam" id="PF08501">
    <property type="entry name" value="Shikimate_dh_N"/>
    <property type="match status" value="1"/>
</dbReference>
<dbReference type="NCBIfam" id="NF009201">
    <property type="entry name" value="PRK12549.1"/>
    <property type="match status" value="1"/>
</dbReference>
<dbReference type="GO" id="GO:0004764">
    <property type="term" value="F:shikimate 3-dehydrogenase (NADP+) activity"/>
    <property type="evidence" value="ECO:0007669"/>
    <property type="project" value="UniProtKB-EC"/>
</dbReference>
<gene>
    <name evidence="5" type="ORF">E8L99_20195</name>
</gene>
<dbReference type="AlphaFoldDB" id="A0A4D7QQX9"/>
<organism evidence="5 6">
    <name type="scientific">Phreatobacter aquaticus</name>
    <dbReference type="NCBI Taxonomy" id="2570229"/>
    <lineage>
        <taxon>Bacteria</taxon>
        <taxon>Pseudomonadati</taxon>
        <taxon>Pseudomonadota</taxon>
        <taxon>Alphaproteobacteria</taxon>
        <taxon>Hyphomicrobiales</taxon>
        <taxon>Phreatobacteraceae</taxon>
        <taxon>Phreatobacter</taxon>
    </lineage>
</organism>